<keyword evidence="1" id="KW-0812">Transmembrane</keyword>
<organism evidence="2 3">
    <name type="scientific">Conidiobolus coronatus (strain ATCC 28846 / CBS 209.66 / NRRL 28638)</name>
    <name type="common">Delacroixia coronata</name>
    <dbReference type="NCBI Taxonomy" id="796925"/>
    <lineage>
        <taxon>Eukaryota</taxon>
        <taxon>Fungi</taxon>
        <taxon>Fungi incertae sedis</taxon>
        <taxon>Zoopagomycota</taxon>
        <taxon>Entomophthoromycotina</taxon>
        <taxon>Entomophthoromycetes</taxon>
        <taxon>Entomophthorales</taxon>
        <taxon>Ancylistaceae</taxon>
        <taxon>Conidiobolus</taxon>
    </lineage>
</organism>
<gene>
    <name evidence="2" type="ORF">CONCODRAFT_80073</name>
</gene>
<reference evidence="2 3" key="1">
    <citation type="journal article" date="2015" name="Genome Biol. Evol.">
        <title>Phylogenomic analyses indicate that early fungi evolved digesting cell walls of algal ancestors of land plants.</title>
        <authorList>
            <person name="Chang Y."/>
            <person name="Wang S."/>
            <person name="Sekimoto S."/>
            <person name="Aerts A.L."/>
            <person name="Choi C."/>
            <person name="Clum A."/>
            <person name="LaButti K.M."/>
            <person name="Lindquist E.A."/>
            <person name="Yee Ngan C."/>
            <person name="Ohm R.A."/>
            <person name="Salamov A.A."/>
            <person name="Grigoriev I.V."/>
            <person name="Spatafora J.W."/>
            <person name="Berbee M.L."/>
        </authorList>
    </citation>
    <scope>NUCLEOTIDE SEQUENCE [LARGE SCALE GENOMIC DNA]</scope>
    <source>
        <strain evidence="2 3">NRRL 28638</strain>
    </source>
</reference>
<evidence type="ECO:0000256" key="1">
    <source>
        <dbReference type="SAM" id="Phobius"/>
    </source>
</evidence>
<sequence>MTITGFLITVACRSSEIILACILILSSNAVYYTHSKLIQRFFFAFLTWLNLNVRLLPAKVIIKNF</sequence>
<evidence type="ECO:0000313" key="3">
    <source>
        <dbReference type="Proteomes" id="UP000070444"/>
    </source>
</evidence>
<evidence type="ECO:0000313" key="2">
    <source>
        <dbReference type="EMBL" id="KXN67611.1"/>
    </source>
</evidence>
<proteinExistence type="predicted"/>
<dbReference type="AlphaFoldDB" id="A0A137NY69"/>
<accession>A0A137NY69</accession>
<protein>
    <submittedName>
        <fullName evidence="2">Uncharacterized protein</fullName>
    </submittedName>
</protein>
<dbReference type="EMBL" id="KQ964625">
    <property type="protein sequence ID" value="KXN67611.1"/>
    <property type="molecule type" value="Genomic_DNA"/>
</dbReference>
<dbReference type="Proteomes" id="UP000070444">
    <property type="component" value="Unassembled WGS sequence"/>
</dbReference>
<name>A0A137NY69_CONC2</name>
<keyword evidence="1" id="KW-0472">Membrane</keyword>
<keyword evidence="3" id="KW-1185">Reference proteome</keyword>
<dbReference type="OrthoDB" id="429955at2759"/>
<feature type="transmembrane region" description="Helical" evidence="1">
    <location>
        <begin position="6"/>
        <end position="25"/>
    </location>
</feature>
<keyword evidence="1" id="KW-1133">Transmembrane helix</keyword>
<feature type="transmembrane region" description="Helical" evidence="1">
    <location>
        <begin position="37"/>
        <end position="56"/>
    </location>
</feature>